<feature type="domain" description="NAD-dependent epimerase/dehydratase" evidence="11">
    <location>
        <begin position="3"/>
        <end position="253"/>
    </location>
</feature>
<dbReference type="CDD" id="cd05247">
    <property type="entry name" value="UDP_G4E_1_SDR_e"/>
    <property type="match status" value="1"/>
</dbReference>
<comment type="similarity">
    <text evidence="4 10">Belongs to the NAD(P)-dependent epimerase/dehydratase family.</text>
</comment>
<comment type="cofactor">
    <cofactor evidence="2 10">
        <name>NAD(+)</name>
        <dbReference type="ChEBI" id="CHEBI:57540"/>
    </cofactor>
</comment>
<dbReference type="EMBL" id="AWQU01000081">
    <property type="protein sequence ID" value="KFB07486.1"/>
    <property type="molecule type" value="Genomic_DNA"/>
</dbReference>
<sequence>MKIMVTGGAGYIGSHTVYELIDKGYDVVVVDNLSKGFESNIHPKAKFYKVDLRDKENLIKVFEKEKDIKAIMHFAGSIVVPESVLKPLEYFDNNLHSVEILLSVMNLYNVKTFIFSSTAAVYGEPKKVPILENDEKAPINPYGESKLAAEALIRGWANAYNGNFVIFRYFNVAGTHPSGNIGIKGEVLTHLVPVVIDTALDQSKTMNIFGDDYETKDGSCIRDFIHVVDLAQAHVIGLEWSMKNNKSDIFNLGSSTGFSVLEVLQEAKKTLKIDIKSKIVGRRDGDPAILTASTDKVKKVLNWETKISLSEIIRSEYEFRRKWNGQSNKK</sequence>
<dbReference type="NCBIfam" id="TIGR01179">
    <property type="entry name" value="galE"/>
    <property type="match status" value="1"/>
</dbReference>
<dbReference type="Pfam" id="PF01370">
    <property type="entry name" value="Epimerase"/>
    <property type="match status" value="1"/>
</dbReference>
<evidence type="ECO:0000313" key="12">
    <source>
        <dbReference type="EMBL" id="KFB07486.1"/>
    </source>
</evidence>
<evidence type="ECO:0000256" key="4">
    <source>
        <dbReference type="ARBA" id="ARBA00007637"/>
    </source>
</evidence>
<dbReference type="GO" id="GO:0033499">
    <property type="term" value="P:galactose catabolic process via UDP-galactose, Leloir pathway"/>
    <property type="evidence" value="ECO:0007669"/>
    <property type="project" value="TreeGrafter"/>
</dbReference>
<evidence type="ECO:0000256" key="9">
    <source>
        <dbReference type="ARBA" id="ARBA00023277"/>
    </source>
</evidence>
<evidence type="ECO:0000259" key="11">
    <source>
        <dbReference type="Pfam" id="PF01370"/>
    </source>
</evidence>
<comment type="subunit">
    <text evidence="10">Homodimer.</text>
</comment>
<dbReference type="AlphaFoldDB" id="A0A084U3F0"/>
<evidence type="ECO:0000256" key="3">
    <source>
        <dbReference type="ARBA" id="ARBA00004947"/>
    </source>
</evidence>
<dbReference type="EC" id="5.1.3.2" evidence="5 10"/>
<dbReference type="GO" id="GO:0003978">
    <property type="term" value="F:UDP-glucose 4-epimerase activity"/>
    <property type="evidence" value="ECO:0007669"/>
    <property type="project" value="UniProtKB-UniRule"/>
</dbReference>
<dbReference type="SUPFAM" id="SSF51735">
    <property type="entry name" value="NAD(P)-binding Rossmann-fold domains"/>
    <property type="match status" value="1"/>
</dbReference>
<keyword evidence="8 10" id="KW-0413">Isomerase</keyword>
<dbReference type="UniPathway" id="UPA00214"/>
<dbReference type="Gene3D" id="3.90.25.10">
    <property type="entry name" value="UDP-galactose 4-epimerase, domain 1"/>
    <property type="match status" value="1"/>
</dbReference>
<comment type="caution">
    <text evidence="12">The sequence shown here is derived from an EMBL/GenBank/DDBJ whole genome shotgun (WGS) entry which is preliminary data.</text>
</comment>
<dbReference type="PANTHER" id="PTHR43725:SF53">
    <property type="entry name" value="UDP-ARABINOSE 4-EPIMERASE 1"/>
    <property type="match status" value="1"/>
</dbReference>
<reference evidence="12 13" key="1">
    <citation type="journal article" date="2014" name="PLoS ONE">
        <title>Reduction of Hydrogen Peroxide Accumulation and Toxicity by a Catalase from Mycoplasma iowae.</title>
        <authorList>
            <person name="Pritchard R.E."/>
            <person name="Prassinos A.J."/>
            <person name="Osborne J.D."/>
            <person name="Raviv Z."/>
            <person name="Balish M.F."/>
        </authorList>
    </citation>
    <scope>NUCLEOTIDE SEQUENCE [LARGE SCALE GENOMIC DNA]</scope>
    <source>
        <strain evidence="12 13">DK-CPA</strain>
    </source>
</reference>
<comment type="catalytic activity">
    <reaction evidence="1 10">
        <text>UDP-alpha-D-glucose = UDP-alpha-D-galactose</text>
        <dbReference type="Rhea" id="RHEA:22168"/>
        <dbReference type="ChEBI" id="CHEBI:58885"/>
        <dbReference type="ChEBI" id="CHEBI:66914"/>
        <dbReference type="EC" id="5.1.3.2"/>
    </reaction>
</comment>
<evidence type="ECO:0000256" key="5">
    <source>
        <dbReference type="ARBA" id="ARBA00013189"/>
    </source>
</evidence>
<evidence type="ECO:0000256" key="10">
    <source>
        <dbReference type="RuleBase" id="RU366046"/>
    </source>
</evidence>
<evidence type="ECO:0000313" key="13">
    <source>
        <dbReference type="Proteomes" id="UP000028523"/>
    </source>
</evidence>
<comment type="pathway">
    <text evidence="3 10">Carbohydrate metabolism; galactose metabolism.</text>
</comment>
<keyword evidence="7 10" id="KW-0520">NAD</keyword>
<dbReference type="InterPro" id="IPR001509">
    <property type="entry name" value="Epimerase_deHydtase"/>
</dbReference>
<evidence type="ECO:0000256" key="1">
    <source>
        <dbReference type="ARBA" id="ARBA00000083"/>
    </source>
</evidence>
<evidence type="ECO:0000256" key="2">
    <source>
        <dbReference type="ARBA" id="ARBA00001911"/>
    </source>
</evidence>
<keyword evidence="9 10" id="KW-0119">Carbohydrate metabolism</keyword>
<dbReference type="PANTHER" id="PTHR43725">
    <property type="entry name" value="UDP-GLUCOSE 4-EPIMERASE"/>
    <property type="match status" value="1"/>
</dbReference>
<dbReference type="InterPro" id="IPR036291">
    <property type="entry name" value="NAD(P)-bd_dom_sf"/>
</dbReference>
<gene>
    <name evidence="12" type="primary">galE</name>
    <name evidence="12" type="ORF">P271_325</name>
</gene>
<dbReference type="InterPro" id="IPR005886">
    <property type="entry name" value="UDP_G4E"/>
</dbReference>
<accession>A0A084U3F0</accession>
<organism evidence="12 13">
    <name type="scientific">Malacoplasma iowae DK-CPA</name>
    <dbReference type="NCBI Taxonomy" id="1394179"/>
    <lineage>
        <taxon>Bacteria</taxon>
        <taxon>Bacillati</taxon>
        <taxon>Mycoplasmatota</taxon>
        <taxon>Mycoplasmoidales</taxon>
        <taxon>Mycoplasmoidaceae</taxon>
        <taxon>Malacoplasma</taxon>
    </lineage>
</organism>
<keyword evidence="13" id="KW-1185">Reference proteome</keyword>
<evidence type="ECO:0000256" key="8">
    <source>
        <dbReference type="ARBA" id="ARBA00023235"/>
    </source>
</evidence>
<proteinExistence type="inferred from homology"/>
<evidence type="ECO:0000256" key="6">
    <source>
        <dbReference type="ARBA" id="ARBA00018569"/>
    </source>
</evidence>
<dbReference type="Gene3D" id="3.40.50.720">
    <property type="entry name" value="NAD(P)-binding Rossmann-like Domain"/>
    <property type="match status" value="1"/>
</dbReference>
<name>A0A084U3F0_MALIO</name>
<protein>
    <recommendedName>
        <fullName evidence="6 10">UDP-glucose 4-epimerase</fullName>
        <ecNumber evidence="5 10">5.1.3.2</ecNumber>
    </recommendedName>
</protein>
<dbReference type="RefSeq" id="WP_036452090.1">
    <property type="nucleotide sequence ID" value="NZ_AWQU01000081.1"/>
</dbReference>
<dbReference type="Proteomes" id="UP000028523">
    <property type="component" value="Unassembled WGS sequence"/>
</dbReference>
<evidence type="ECO:0000256" key="7">
    <source>
        <dbReference type="ARBA" id="ARBA00023027"/>
    </source>
</evidence>